<organism evidence="2 3">
    <name type="scientific">Micromonospora fulviviridis</name>
    <dbReference type="NCBI Taxonomy" id="47860"/>
    <lineage>
        <taxon>Bacteria</taxon>
        <taxon>Bacillati</taxon>
        <taxon>Actinomycetota</taxon>
        <taxon>Actinomycetes</taxon>
        <taxon>Micromonosporales</taxon>
        <taxon>Micromonosporaceae</taxon>
        <taxon>Micromonospora</taxon>
    </lineage>
</organism>
<feature type="region of interest" description="Disordered" evidence="1">
    <location>
        <begin position="1"/>
        <end position="88"/>
    </location>
</feature>
<dbReference type="Proteomes" id="UP001550348">
    <property type="component" value="Unassembled WGS sequence"/>
</dbReference>
<dbReference type="EMBL" id="JBEXRX010000070">
    <property type="protein sequence ID" value="MEU0154469.1"/>
    <property type="molecule type" value="Genomic_DNA"/>
</dbReference>
<evidence type="ECO:0000313" key="2">
    <source>
        <dbReference type="EMBL" id="MEU0154469.1"/>
    </source>
</evidence>
<feature type="region of interest" description="Disordered" evidence="1">
    <location>
        <begin position="114"/>
        <end position="144"/>
    </location>
</feature>
<accession>A0ABV2VPZ6</accession>
<evidence type="ECO:0000313" key="3">
    <source>
        <dbReference type="Proteomes" id="UP001550348"/>
    </source>
</evidence>
<protein>
    <submittedName>
        <fullName evidence="2">Uncharacterized protein</fullName>
    </submittedName>
</protein>
<evidence type="ECO:0000256" key="1">
    <source>
        <dbReference type="SAM" id="MobiDB-lite"/>
    </source>
</evidence>
<feature type="compositionally biased region" description="Low complexity" evidence="1">
    <location>
        <begin position="57"/>
        <end position="66"/>
    </location>
</feature>
<proteinExistence type="predicted"/>
<feature type="compositionally biased region" description="Pro residues" evidence="1">
    <location>
        <begin position="25"/>
        <end position="35"/>
    </location>
</feature>
<reference evidence="2 3" key="1">
    <citation type="submission" date="2024-06" db="EMBL/GenBank/DDBJ databases">
        <title>The Natural Products Discovery Center: Release of the First 8490 Sequenced Strains for Exploring Actinobacteria Biosynthetic Diversity.</title>
        <authorList>
            <person name="Kalkreuter E."/>
            <person name="Kautsar S.A."/>
            <person name="Yang D."/>
            <person name="Bader C.D."/>
            <person name="Teijaro C.N."/>
            <person name="Fluegel L."/>
            <person name="Davis C.M."/>
            <person name="Simpson J.R."/>
            <person name="Lauterbach L."/>
            <person name="Steele A.D."/>
            <person name="Gui C."/>
            <person name="Meng S."/>
            <person name="Li G."/>
            <person name="Viehrig K."/>
            <person name="Ye F."/>
            <person name="Su P."/>
            <person name="Kiefer A.F."/>
            <person name="Nichols A."/>
            <person name="Cepeda A.J."/>
            <person name="Yan W."/>
            <person name="Fan B."/>
            <person name="Jiang Y."/>
            <person name="Adhikari A."/>
            <person name="Zheng C.-J."/>
            <person name="Schuster L."/>
            <person name="Cowan T.M."/>
            <person name="Smanski M.J."/>
            <person name="Chevrette M.G."/>
            <person name="De Carvalho L.P.S."/>
            <person name="Shen B."/>
        </authorList>
    </citation>
    <scope>NUCLEOTIDE SEQUENCE [LARGE SCALE GENOMIC DNA]</scope>
    <source>
        <strain evidence="2 3">NPDC006286</strain>
    </source>
</reference>
<keyword evidence="3" id="KW-1185">Reference proteome</keyword>
<dbReference type="RefSeq" id="WP_355666157.1">
    <property type="nucleotide sequence ID" value="NZ_JBEXRX010000070.1"/>
</dbReference>
<gene>
    <name evidence="2" type="ORF">ABZ071_21605</name>
</gene>
<sequence length="433" mass="44386">MSHEHRSPLPRPSYQDPRDGAPDRPAYPPASPVRPPARWGSHRLSGGAPASGGPGHGIPANPAHGAPAPPTRGHGVPGAGGFATAPAPGYPDPAAGGGFGPTYGGPAAAGGFGGPAAAPRFAPPDAPGHGGAPRRSGLGAPAAPAYGAHATPGYGAPAAAHPVTPGGYGAPDTPGYGAAGPAPASWSAGDAPEAGADGYSNQAVYHQIRQAVVNRVQYANALHASHYWDLRRTKPVGPHALVFLYASLDPRFANPRRPHYEIKAASRLFRDGSDVQDLPALLAELCEIAEGYLAGGAVFDPVAQMTQAGEPMPAEARYVGVSVSTLLGTGDEAGDALPGPGGMGIPGRSLVVMSDDNLLVVERPARAHEQVVVYSTCPHFSGAGVEYRSWLPLGPEHQVHPAWRWLQRLNQLVMTGQERKAAVAGTVGGRRRR</sequence>
<comment type="caution">
    <text evidence="2">The sequence shown here is derived from an EMBL/GenBank/DDBJ whole genome shotgun (WGS) entry which is preliminary data.</text>
</comment>
<name>A0ABV2VPZ6_9ACTN</name>